<dbReference type="AlphaFoldDB" id="A0A452YLW0"/>
<proteinExistence type="predicted"/>
<dbReference type="EnsemblPlants" id="AET1Gv20462200.5">
    <property type="protein sequence ID" value="AET1Gv20462200.5"/>
    <property type="gene ID" value="AET1Gv20462200"/>
</dbReference>
<sequence length="75" mass="8330">YDRHFAVKYELGKEVGRGHFGHTCLARARKGDMRGQVIAVKVISKAKVEPVLDLALLSPKCIIVSVCTNLDLAWH</sequence>
<dbReference type="Gramene" id="AET1Gv20462200.5">
    <property type="protein sequence ID" value="AET1Gv20462200.5"/>
    <property type="gene ID" value="AET1Gv20462200"/>
</dbReference>
<accession>A0A452YLW0</accession>
<dbReference type="Gene3D" id="3.30.200.20">
    <property type="entry name" value="Phosphorylase Kinase, domain 1"/>
    <property type="match status" value="1"/>
</dbReference>
<dbReference type="Proteomes" id="UP000015105">
    <property type="component" value="Chromosome 1D"/>
</dbReference>
<keyword evidence="1" id="KW-0547">Nucleotide-binding</keyword>
<keyword evidence="1" id="KW-0067">ATP-binding</keyword>
<reference evidence="2" key="4">
    <citation type="submission" date="2019-03" db="UniProtKB">
        <authorList>
            <consortium name="EnsemblPlants"/>
        </authorList>
    </citation>
    <scope>IDENTIFICATION</scope>
</reference>
<dbReference type="PROSITE" id="PS00107">
    <property type="entry name" value="PROTEIN_KINASE_ATP"/>
    <property type="match status" value="1"/>
</dbReference>
<dbReference type="SUPFAM" id="SSF56112">
    <property type="entry name" value="Protein kinase-like (PK-like)"/>
    <property type="match status" value="1"/>
</dbReference>
<reference evidence="3" key="2">
    <citation type="journal article" date="2017" name="Nat. Plants">
        <title>The Aegilops tauschii genome reveals multiple impacts of transposons.</title>
        <authorList>
            <person name="Zhao G."/>
            <person name="Zou C."/>
            <person name="Li K."/>
            <person name="Wang K."/>
            <person name="Li T."/>
            <person name="Gao L."/>
            <person name="Zhang X."/>
            <person name="Wang H."/>
            <person name="Yang Z."/>
            <person name="Liu X."/>
            <person name="Jiang W."/>
            <person name="Mao L."/>
            <person name="Kong X."/>
            <person name="Jiao Y."/>
            <person name="Jia J."/>
        </authorList>
    </citation>
    <scope>NUCLEOTIDE SEQUENCE [LARGE SCALE GENOMIC DNA]</scope>
    <source>
        <strain evidence="3">cv. AL8/78</strain>
    </source>
</reference>
<keyword evidence="3" id="KW-1185">Reference proteome</keyword>
<reference evidence="2" key="5">
    <citation type="journal article" date="2021" name="G3 (Bethesda)">
        <title>Aegilops tauschii genome assembly Aet v5.0 features greater sequence contiguity and improved annotation.</title>
        <authorList>
            <person name="Wang L."/>
            <person name="Zhu T."/>
            <person name="Rodriguez J.C."/>
            <person name="Deal K.R."/>
            <person name="Dubcovsky J."/>
            <person name="McGuire P.E."/>
            <person name="Lux T."/>
            <person name="Spannagl M."/>
            <person name="Mayer K.F.X."/>
            <person name="Baldrich P."/>
            <person name="Meyers B.C."/>
            <person name="Huo N."/>
            <person name="Gu Y.Q."/>
            <person name="Zhou H."/>
            <person name="Devos K.M."/>
            <person name="Bennetzen J.L."/>
            <person name="Unver T."/>
            <person name="Budak H."/>
            <person name="Gulick P.J."/>
            <person name="Galiba G."/>
            <person name="Kalapos B."/>
            <person name="Nelson D.R."/>
            <person name="Li P."/>
            <person name="You F.M."/>
            <person name="Luo M.C."/>
            <person name="Dvorak J."/>
        </authorList>
    </citation>
    <scope>NUCLEOTIDE SEQUENCE [LARGE SCALE GENOMIC DNA]</scope>
    <source>
        <strain evidence="2">cv. AL8/78</strain>
    </source>
</reference>
<reference evidence="2" key="3">
    <citation type="journal article" date="2017" name="Nature">
        <title>Genome sequence of the progenitor of the wheat D genome Aegilops tauschii.</title>
        <authorList>
            <person name="Luo M.C."/>
            <person name="Gu Y.Q."/>
            <person name="Puiu D."/>
            <person name="Wang H."/>
            <person name="Twardziok S.O."/>
            <person name="Deal K.R."/>
            <person name="Huo N."/>
            <person name="Zhu T."/>
            <person name="Wang L."/>
            <person name="Wang Y."/>
            <person name="McGuire P.E."/>
            <person name="Liu S."/>
            <person name="Long H."/>
            <person name="Ramasamy R.K."/>
            <person name="Rodriguez J.C."/>
            <person name="Van S.L."/>
            <person name="Yuan L."/>
            <person name="Wang Z."/>
            <person name="Xia Z."/>
            <person name="Xiao L."/>
            <person name="Anderson O.D."/>
            <person name="Ouyang S."/>
            <person name="Liang Y."/>
            <person name="Zimin A.V."/>
            <person name="Pertea G."/>
            <person name="Qi P."/>
            <person name="Bennetzen J.L."/>
            <person name="Dai X."/>
            <person name="Dawson M.W."/>
            <person name="Muller H.G."/>
            <person name="Kugler K."/>
            <person name="Rivarola-Duarte L."/>
            <person name="Spannagl M."/>
            <person name="Mayer K.F.X."/>
            <person name="Lu F.H."/>
            <person name="Bevan M.W."/>
            <person name="Leroy P."/>
            <person name="Li P."/>
            <person name="You F.M."/>
            <person name="Sun Q."/>
            <person name="Liu Z."/>
            <person name="Lyons E."/>
            <person name="Wicker T."/>
            <person name="Salzberg S.L."/>
            <person name="Devos K.M."/>
            <person name="Dvorak J."/>
        </authorList>
    </citation>
    <scope>NUCLEOTIDE SEQUENCE [LARGE SCALE GENOMIC DNA]</scope>
    <source>
        <strain evidence="2">cv. AL8/78</strain>
    </source>
</reference>
<name>A0A452YLW0_AEGTS</name>
<dbReference type="InterPro" id="IPR011009">
    <property type="entry name" value="Kinase-like_dom_sf"/>
</dbReference>
<evidence type="ECO:0000313" key="3">
    <source>
        <dbReference type="Proteomes" id="UP000015105"/>
    </source>
</evidence>
<evidence type="ECO:0000313" key="2">
    <source>
        <dbReference type="EnsemblPlants" id="AET1Gv20462200.5"/>
    </source>
</evidence>
<reference evidence="3" key="1">
    <citation type="journal article" date="2014" name="Science">
        <title>Ancient hybridizations among the ancestral genomes of bread wheat.</title>
        <authorList>
            <consortium name="International Wheat Genome Sequencing Consortium,"/>
            <person name="Marcussen T."/>
            <person name="Sandve S.R."/>
            <person name="Heier L."/>
            <person name="Spannagl M."/>
            <person name="Pfeifer M."/>
            <person name="Jakobsen K.S."/>
            <person name="Wulff B.B."/>
            <person name="Steuernagel B."/>
            <person name="Mayer K.F."/>
            <person name="Olsen O.A."/>
        </authorList>
    </citation>
    <scope>NUCLEOTIDE SEQUENCE [LARGE SCALE GENOMIC DNA]</scope>
    <source>
        <strain evidence="3">cv. AL8/78</strain>
    </source>
</reference>
<feature type="binding site" evidence="1">
    <location>
        <position position="41"/>
    </location>
    <ligand>
        <name>ATP</name>
        <dbReference type="ChEBI" id="CHEBI:30616"/>
    </ligand>
</feature>
<protein>
    <recommendedName>
        <fullName evidence="4">Protein kinase domain-containing protein</fullName>
    </recommendedName>
</protein>
<organism evidence="2 3">
    <name type="scientific">Aegilops tauschii subsp. strangulata</name>
    <name type="common">Goatgrass</name>
    <dbReference type="NCBI Taxonomy" id="200361"/>
    <lineage>
        <taxon>Eukaryota</taxon>
        <taxon>Viridiplantae</taxon>
        <taxon>Streptophyta</taxon>
        <taxon>Embryophyta</taxon>
        <taxon>Tracheophyta</taxon>
        <taxon>Spermatophyta</taxon>
        <taxon>Magnoliopsida</taxon>
        <taxon>Liliopsida</taxon>
        <taxon>Poales</taxon>
        <taxon>Poaceae</taxon>
        <taxon>BOP clade</taxon>
        <taxon>Pooideae</taxon>
        <taxon>Triticodae</taxon>
        <taxon>Triticeae</taxon>
        <taxon>Triticinae</taxon>
        <taxon>Aegilops</taxon>
    </lineage>
</organism>
<evidence type="ECO:0000256" key="1">
    <source>
        <dbReference type="PROSITE-ProRule" id="PRU10141"/>
    </source>
</evidence>
<dbReference type="InterPro" id="IPR017441">
    <property type="entry name" value="Protein_kinase_ATP_BS"/>
</dbReference>
<evidence type="ECO:0008006" key="4">
    <source>
        <dbReference type="Google" id="ProtNLM"/>
    </source>
</evidence>
<dbReference type="GO" id="GO:0005524">
    <property type="term" value="F:ATP binding"/>
    <property type="evidence" value="ECO:0007669"/>
    <property type="project" value="UniProtKB-UniRule"/>
</dbReference>